<evidence type="ECO:0000313" key="2">
    <source>
        <dbReference type="Proteomes" id="UP000178417"/>
    </source>
</evidence>
<evidence type="ECO:0000313" key="1">
    <source>
        <dbReference type="EMBL" id="OGC23157.1"/>
    </source>
</evidence>
<evidence type="ECO:0008006" key="3">
    <source>
        <dbReference type="Google" id="ProtNLM"/>
    </source>
</evidence>
<dbReference type="EMBL" id="MEUB01000020">
    <property type="protein sequence ID" value="OGC23157.1"/>
    <property type="molecule type" value="Genomic_DNA"/>
</dbReference>
<reference evidence="1 2" key="1">
    <citation type="journal article" date="2016" name="Nat. Commun.">
        <title>Thousands of microbial genomes shed light on interconnected biogeochemical processes in an aquifer system.</title>
        <authorList>
            <person name="Anantharaman K."/>
            <person name="Brown C.T."/>
            <person name="Hug L.A."/>
            <person name="Sharon I."/>
            <person name="Castelle C.J."/>
            <person name="Probst A.J."/>
            <person name="Thomas B.C."/>
            <person name="Singh A."/>
            <person name="Wilkins M.J."/>
            <person name="Karaoz U."/>
            <person name="Brodie E.L."/>
            <person name="Williams K.H."/>
            <person name="Hubbard S.S."/>
            <person name="Banfield J.F."/>
        </authorList>
    </citation>
    <scope>NUCLEOTIDE SEQUENCE [LARGE SCALE GENOMIC DNA]</scope>
</reference>
<name>A0A1F4SS49_UNCSA</name>
<comment type="caution">
    <text evidence="1">The sequence shown here is derived from an EMBL/GenBank/DDBJ whole genome shotgun (WGS) entry which is preliminary data.</text>
</comment>
<sequence>MKDCKDYFIKVPKKEVVFYAPFFEAFQGMLSLRTPEPPKDDFATLHIHVSPDFTGAFEKLIKKMKLKNV</sequence>
<organism evidence="1 2">
    <name type="scientific">candidate division WOR-1 bacterium RIFOXYB2_FULL_37_13</name>
    <dbReference type="NCBI Taxonomy" id="1802579"/>
    <lineage>
        <taxon>Bacteria</taxon>
        <taxon>Bacillati</taxon>
        <taxon>Saganbacteria</taxon>
    </lineage>
</organism>
<gene>
    <name evidence="1" type="ORF">A2310_06045</name>
</gene>
<dbReference type="Proteomes" id="UP000178417">
    <property type="component" value="Unassembled WGS sequence"/>
</dbReference>
<protein>
    <recommendedName>
        <fullName evidence="3">DUF493 domain-containing protein</fullName>
    </recommendedName>
</protein>
<dbReference type="STRING" id="1802579.A2310_06045"/>
<proteinExistence type="predicted"/>
<dbReference type="AlphaFoldDB" id="A0A1F4SS49"/>
<accession>A0A1F4SS49</accession>